<feature type="domain" description="Nucleotidyl transferase" evidence="1">
    <location>
        <begin position="2"/>
        <end position="200"/>
    </location>
</feature>
<gene>
    <name evidence="2" type="primary">rfbF</name>
    <name evidence="2" type="ORF">FGK63_13030</name>
</gene>
<dbReference type="RefSeq" id="WP_138842898.1">
    <property type="nucleotide sequence ID" value="NZ_VCPD01000004.1"/>
</dbReference>
<dbReference type="InterPro" id="IPR046981">
    <property type="entry name" value="G1P_cyt_trans"/>
</dbReference>
<dbReference type="NCBIfam" id="TIGR02623">
    <property type="entry name" value="G1P_cyt_trans"/>
    <property type="match status" value="1"/>
</dbReference>
<dbReference type="Gene3D" id="3.90.550.10">
    <property type="entry name" value="Spore Coat Polysaccharide Biosynthesis Protein SpsA, Chain A"/>
    <property type="match status" value="1"/>
</dbReference>
<evidence type="ECO:0000313" key="2">
    <source>
        <dbReference type="EMBL" id="TMV07030.1"/>
    </source>
</evidence>
<dbReference type="InterPro" id="IPR013446">
    <property type="entry name" value="G1P_cyt_trans-like"/>
</dbReference>
<keyword evidence="3" id="KW-1185">Reference proteome</keyword>
<dbReference type="EC" id="2.7.7.33" evidence="2"/>
<evidence type="ECO:0000259" key="1">
    <source>
        <dbReference type="Pfam" id="PF00483"/>
    </source>
</evidence>
<dbReference type="GO" id="GO:0047343">
    <property type="term" value="F:glucose-1-phosphate cytidylyltransferase activity"/>
    <property type="evidence" value="ECO:0007669"/>
    <property type="project" value="UniProtKB-EC"/>
</dbReference>
<sequence>MKCVILAGGLGTRLSEETVRIPKPMVEIGGRPIIWHIMKIYAAHGITDFIVCLGYKGYVIKEYFANYFLHSSDFTIDLANGDLEIANSKSEPWRVTLVNTGEGSETGGRLGRIMHLLKDEEAFCMTYGDGVGDIDVTALIKFHRNHGKQATLTAVVPPGRFGALELSSDRIARFAEKPSGDGGFINGGFFVLHPSVGELIQGDDTIWERAPLETLAAQGELMAFRHSGFWQPMDTLRDRRQLEARWLEGNAPWKVWE</sequence>
<dbReference type="Pfam" id="PF00483">
    <property type="entry name" value="NTP_transferase"/>
    <property type="match status" value="1"/>
</dbReference>
<name>A0ABY2WW99_9RHOB</name>
<evidence type="ECO:0000313" key="3">
    <source>
        <dbReference type="Proteomes" id="UP001193035"/>
    </source>
</evidence>
<proteinExistence type="predicted"/>
<keyword evidence="2" id="KW-0808">Transferase</keyword>
<reference evidence="2 3" key="1">
    <citation type="submission" date="2019-05" db="EMBL/GenBank/DDBJ databases">
        <title>Ruegeria sp. nov., isolated from tidal flat.</title>
        <authorList>
            <person name="Kim W."/>
        </authorList>
    </citation>
    <scope>NUCLEOTIDE SEQUENCE [LARGE SCALE GENOMIC DNA]</scope>
    <source>
        <strain evidence="2 3">CAU 1488</strain>
    </source>
</reference>
<dbReference type="SUPFAM" id="SSF53448">
    <property type="entry name" value="Nucleotide-diphospho-sugar transferases"/>
    <property type="match status" value="1"/>
</dbReference>
<dbReference type="PANTHER" id="PTHR47183">
    <property type="entry name" value="GLUCOSE-1-PHOSPHATE CYTIDYLYLTRANSFERASE-RELATED"/>
    <property type="match status" value="1"/>
</dbReference>
<dbReference type="Proteomes" id="UP001193035">
    <property type="component" value="Unassembled WGS sequence"/>
</dbReference>
<dbReference type="InterPro" id="IPR029044">
    <property type="entry name" value="Nucleotide-diphossugar_trans"/>
</dbReference>
<protein>
    <submittedName>
        <fullName evidence="2">Glucose-1-phosphate cytidylyltransferase</fullName>
        <ecNumber evidence="2">2.7.7.33</ecNumber>
    </submittedName>
</protein>
<organism evidence="2 3">
    <name type="scientific">Ruegeria sediminis</name>
    <dbReference type="NCBI Taxonomy" id="2583820"/>
    <lineage>
        <taxon>Bacteria</taxon>
        <taxon>Pseudomonadati</taxon>
        <taxon>Pseudomonadota</taxon>
        <taxon>Alphaproteobacteria</taxon>
        <taxon>Rhodobacterales</taxon>
        <taxon>Roseobacteraceae</taxon>
        <taxon>Ruegeria</taxon>
    </lineage>
</organism>
<keyword evidence="2" id="KW-0548">Nucleotidyltransferase</keyword>
<dbReference type="PANTHER" id="PTHR47183:SF1">
    <property type="entry name" value="GLUCOSE-1-PHOSPHATE CYTIDYLYLTRANSFERASE"/>
    <property type="match status" value="1"/>
</dbReference>
<dbReference type="InterPro" id="IPR005835">
    <property type="entry name" value="NTP_transferase_dom"/>
</dbReference>
<comment type="caution">
    <text evidence="2">The sequence shown here is derived from an EMBL/GenBank/DDBJ whole genome shotgun (WGS) entry which is preliminary data.</text>
</comment>
<dbReference type="CDD" id="cd02524">
    <property type="entry name" value="G1P_cytidylyltransferase"/>
    <property type="match status" value="1"/>
</dbReference>
<accession>A0ABY2WW99</accession>
<dbReference type="EMBL" id="VCPD01000004">
    <property type="protein sequence ID" value="TMV07030.1"/>
    <property type="molecule type" value="Genomic_DNA"/>
</dbReference>